<protein>
    <submittedName>
        <fullName evidence="2">Isochorismate synthase @ Menaquinone-specific isochorismate synthase</fullName>
        <ecNumber evidence="2">5.4.4.2</ecNumber>
    </submittedName>
</protein>
<dbReference type="PANTHER" id="PTHR42839">
    <property type="entry name" value="ISOCHORISMATE SYNTHASE ENTC"/>
    <property type="match status" value="1"/>
</dbReference>
<gene>
    <name evidence="2" type="ORF">MNBD_BACTEROID01-2318</name>
</gene>
<evidence type="ECO:0000313" key="2">
    <source>
        <dbReference type="EMBL" id="VAW17753.1"/>
    </source>
</evidence>
<dbReference type="GO" id="GO:0008909">
    <property type="term" value="F:isochorismate synthase activity"/>
    <property type="evidence" value="ECO:0007669"/>
    <property type="project" value="UniProtKB-EC"/>
</dbReference>
<proteinExistence type="predicted"/>
<organism evidence="2">
    <name type="scientific">hydrothermal vent metagenome</name>
    <dbReference type="NCBI Taxonomy" id="652676"/>
    <lineage>
        <taxon>unclassified sequences</taxon>
        <taxon>metagenomes</taxon>
        <taxon>ecological metagenomes</taxon>
    </lineage>
</organism>
<feature type="domain" description="Chorismate-utilising enzyme C-terminal" evidence="1">
    <location>
        <begin position="116"/>
        <end position="364"/>
    </location>
</feature>
<name>A0A3B0TNH7_9ZZZZ</name>
<evidence type="ECO:0000259" key="1">
    <source>
        <dbReference type="Pfam" id="PF00425"/>
    </source>
</evidence>
<dbReference type="Gene3D" id="3.60.120.10">
    <property type="entry name" value="Anthranilate synthase"/>
    <property type="match status" value="1"/>
</dbReference>
<keyword evidence="2" id="KW-0413">Isomerase</keyword>
<dbReference type="EMBL" id="UOEP01000078">
    <property type="protein sequence ID" value="VAW17753.1"/>
    <property type="molecule type" value="Genomic_DNA"/>
</dbReference>
<dbReference type="EC" id="5.4.4.2" evidence="2"/>
<reference evidence="2" key="1">
    <citation type="submission" date="2018-06" db="EMBL/GenBank/DDBJ databases">
        <authorList>
            <person name="Zhirakovskaya E."/>
        </authorList>
    </citation>
    <scope>NUCLEOTIDE SEQUENCE</scope>
</reference>
<dbReference type="Pfam" id="PF00425">
    <property type="entry name" value="Chorismate_bind"/>
    <property type="match status" value="1"/>
</dbReference>
<sequence length="376" mass="42571">MQKTAKSTKSVYEAISVCIKNNLTFAAYQLPQSKKPILIIQSTPGINKINDLSELRKIKGFLVSPFQKAECNPMFLIRPDYVYEGELKQAEFERLESTTRVYTNGNVCKRPKELSKTEYLLQIDKTINAIQENKFEKAVLSRVKFIQGDYSGKESEIFRLLCDSYPNAFVYIFRAGSQLWLGATPEPLACIDNGNFYTSSVAGTRSFNKGSLNITQWGNKERQEQHYVTDFIRGVLKSFQLNNYKQTGTYAKKAGNLLHLRTDFSFETAKIKGEVGRLVESLHPTSAVCGMPKKDTLKFITGIEKHYREYYSGYLGPVGMDGAISLFVNLRCMKVFKDALALYVGGGITTDSVPEEEWEETEIKAETLLSVIQKIY</sequence>
<dbReference type="SUPFAM" id="SSF56322">
    <property type="entry name" value="ADC synthase"/>
    <property type="match status" value="1"/>
</dbReference>
<dbReference type="AlphaFoldDB" id="A0A3B0TNH7"/>
<accession>A0A3B0TNH7</accession>
<dbReference type="InterPro" id="IPR015890">
    <property type="entry name" value="Chorismate_C"/>
</dbReference>
<dbReference type="InterPro" id="IPR005801">
    <property type="entry name" value="ADC_synthase"/>
</dbReference>
<dbReference type="PANTHER" id="PTHR42839:SF2">
    <property type="entry name" value="ISOCHORISMATE SYNTHASE ENTC"/>
    <property type="match status" value="1"/>
</dbReference>